<sequence length="717" mass="77040">MLHLLTLLSTAVLLLLVGTANASRSWEESYKKADSLVSQMSIEQKVNITSGTGMTGLCAGITGSTTNPDFAPLCLHDGPLGVRAADNITAGLSGITAAQSFDKIALRQRGVYMGKEFYGKGINVQLGPDVEVMRGPWAGRIFEAFGEDPYLSGVAGAETIMGIQSQKVIACVKHYILYNQNLNSSSSSVVADERSFHEVWAWPFARAMEAGAGSVMCSYNKINGTYGCENDESLNGLLKGEMNFQGFVMSDWFATHSTAKSANNGLDMSMPGGDMDTWFGANLTAAVNNGSVSEDRLTNMATRIVATYYKMGQDANFPRISINQANRTEAPFVDVQGDHAKLVRQMGAEAVVLLRNKNGILPLSKKLKKIAVVGSDAGPDPNGLNCGDNDLLYNGCNNGTLAMGWGSGSARFPYLVTPYDGIRAHAGKDLEVGHIFTNWDLDAATDLASDADVALVFASSDSGEAIASVDGNNGDRNNLTLWNNGDSLATVADANKNTIVVIHSVGPVLMPWIDHPNIKAIVWPGLPGQESGNSLADVLFGDVNPSGRLPYTIAKKASDYAAPLNPHATIDFSEKLLVGYKWFDAKNIDPLFEFGFGLSYTNFNYSNLKIETSDNEDKLVSATVTIKNTGDIAGTEVVQAYISFPESAGEPPKVLRGFEKVPLEKDGETTVAFEFEKLLLSIYDVEKAAWVVPSGEYILHVGASSRDIRQSMVFDIN</sequence>
<dbReference type="PANTHER" id="PTHR42715">
    <property type="entry name" value="BETA-GLUCOSIDASE"/>
    <property type="match status" value="1"/>
</dbReference>
<keyword evidence="10 12" id="KW-0624">Polysaccharide degradation</keyword>
<keyword evidence="6 13" id="KW-0732">Signal</keyword>
<dbReference type="Gene3D" id="2.60.40.10">
    <property type="entry name" value="Immunoglobulins"/>
    <property type="match status" value="1"/>
</dbReference>
<comment type="function">
    <text evidence="11">Beta-glucosidases are one of a number of cellulolytic enzymes involved in the degradation of cellulosic biomass. Catalyzes the last step releasing glucose from the inhibitory cellobiose.</text>
</comment>
<keyword evidence="16" id="KW-1185">Reference proteome</keyword>
<dbReference type="InterPro" id="IPR026891">
    <property type="entry name" value="Fn3-like"/>
</dbReference>
<proteinExistence type="inferred from homology"/>
<dbReference type="SUPFAM" id="SSF51445">
    <property type="entry name" value="(Trans)glycosidases"/>
    <property type="match status" value="1"/>
</dbReference>
<keyword evidence="8 12" id="KW-0119">Carbohydrate metabolism</keyword>
<dbReference type="InterPro" id="IPR013783">
    <property type="entry name" value="Ig-like_fold"/>
</dbReference>
<comment type="catalytic activity">
    <reaction evidence="1 12">
        <text>Hydrolysis of terminal, non-reducing beta-D-glucosyl residues with release of beta-D-glucose.</text>
        <dbReference type="EC" id="3.2.1.21"/>
    </reaction>
</comment>
<dbReference type="InterPro" id="IPR001764">
    <property type="entry name" value="Glyco_hydro_3_N"/>
</dbReference>
<dbReference type="AlphaFoldDB" id="A0A1X2HPQ8"/>
<dbReference type="Proteomes" id="UP000242180">
    <property type="component" value="Unassembled WGS sequence"/>
</dbReference>
<feature type="domain" description="Fibronectin type III-like" evidence="14">
    <location>
        <begin position="636"/>
        <end position="705"/>
    </location>
</feature>
<keyword evidence="9 12" id="KW-0326">Glycosidase</keyword>
<dbReference type="InterPro" id="IPR050288">
    <property type="entry name" value="Cellulose_deg_GH3"/>
</dbReference>
<evidence type="ECO:0000256" key="8">
    <source>
        <dbReference type="ARBA" id="ARBA00023277"/>
    </source>
</evidence>
<dbReference type="SUPFAM" id="SSF52279">
    <property type="entry name" value="Beta-D-glucan exohydrolase, C-terminal domain"/>
    <property type="match status" value="1"/>
</dbReference>
<dbReference type="InterPro" id="IPR017853">
    <property type="entry name" value="GH"/>
</dbReference>
<evidence type="ECO:0000256" key="5">
    <source>
        <dbReference type="ARBA" id="ARBA00022525"/>
    </source>
</evidence>
<evidence type="ECO:0000256" key="7">
    <source>
        <dbReference type="ARBA" id="ARBA00022801"/>
    </source>
</evidence>
<gene>
    <name evidence="15" type="ORF">BCR43DRAFT_542140</name>
</gene>
<dbReference type="STRING" id="13706.A0A1X2HPQ8"/>
<evidence type="ECO:0000256" key="1">
    <source>
        <dbReference type="ARBA" id="ARBA00000448"/>
    </source>
</evidence>
<dbReference type="FunFam" id="3.20.20.300:FF:000002">
    <property type="entry name" value="Probable beta-glucosidase"/>
    <property type="match status" value="1"/>
</dbReference>
<dbReference type="InterPro" id="IPR019800">
    <property type="entry name" value="Glyco_hydro_3_AS"/>
</dbReference>
<dbReference type="FunFam" id="3.40.50.1700:FF:000003">
    <property type="entry name" value="Probable beta-glucosidase"/>
    <property type="match status" value="1"/>
</dbReference>
<dbReference type="GO" id="GO:0030245">
    <property type="term" value="P:cellulose catabolic process"/>
    <property type="evidence" value="ECO:0007669"/>
    <property type="project" value="UniProtKB-UniPathway"/>
</dbReference>
<dbReference type="PANTHER" id="PTHR42715:SF12">
    <property type="entry name" value="BETA-GLUCOSIDASE G-RELATED"/>
    <property type="match status" value="1"/>
</dbReference>
<evidence type="ECO:0000256" key="2">
    <source>
        <dbReference type="ARBA" id="ARBA00004613"/>
    </source>
</evidence>
<dbReference type="Gene3D" id="3.20.20.300">
    <property type="entry name" value="Glycoside hydrolase, family 3, N-terminal domain"/>
    <property type="match status" value="1"/>
</dbReference>
<dbReference type="EC" id="3.2.1.21" evidence="12"/>
<evidence type="ECO:0000313" key="15">
    <source>
        <dbReference type="EMBL" id="ORZ01292.1"/>
    </source>
</evidence>
<protein>
    <recommendedName>
        <fullName evidence="12">beta-glucosidase</fullName>
        <ecNumber evidence="12">3.2.1.21</ecNumber>
    </recommendedName>
</protein>
<dbReference type="SMART" id="SM01217">
    <property type="entry name" value="Fn3_like"/>
    <property type="match status" value="1"/>
</dbReference>
<accession>A0A1X2HPQ8</accession>
<keyword evidence="5" id="KW-0964">Secreted</keyword>
<evidence type="ECO:0000259" key="14">
    <source>
        <dbReference type="SMART" id="SM01217"/>
    </source>
</evidence>
<evidence type="ECO:0000256" key="11">
    <source>
        <dbReference type="ARBA" id="ARBA00024983"/>
    </source>
</evidence>
<evidence type="ECO:0000256" key="13">
    <source>
        <dbReference type="SAM" id="SignalP"/>
    </source>
</evidence>
<evidence type="ECO:0000256" key="12">
    <source>
        <dbReference type="RuleBase" id="RU361161"/>
    </source>
</evidence>
<evidence type="ECO:0000256" key="9">
    <source>
        <dbReference type="ARBA" id="ARBA00023295"/>
    </source>
</evidence>
<dbReference type="GO" id="GO:0008422">
    <property type="term" value="F:beta-glucosidase activity"/>
    <property type="evidence" value="ECO:0007669"/>
    <property type="project" value="UniProtKB-EC"/>
</dbReference>
<evidence type="ECO:0000256" key="4">
    <source>
        <dbReference type="ARBA" id="ARBA00005336"/>
    </source>
</evidence>
<dbReference type="PRINTS" id="PR00133">
    <property type="entry name" value="GLHYDRLASE3"/>
</dbReference>
<dbReference type="InterPro" id="IPR002772">
    <property type="entry name" value="Glyco_hydro_3_C"/>
</dbReference>
<feature type="chain" id="PRO_5012981943" description="beta-glucosidase" evidence="13">
    <location>
        <begin position="23"/>
        <end position="717"/>
    </location>
</feature>
<comment type="subcellular location">
    <subcellularLocation>
        <location evidence="2">Secreted</location>
    </subcellularLocation>
</comment>
<dbReference type="UniPathway" id="UPA00696"/>
<evidence type="ECO:0000256" key="3">
    <source>
        <dbReference type="ARBA" id="ARBA00004987"/>
    </source>
</evidence>
<evidence type="ECO:0000313" key="16">
    <source>
        <dbReference type="Proteomes" id="UP000242180"/>
    </source>
</evidence>
<dbReference type="InterPro" id="IPR036881">
    <property type="entry name" value="Glyco_hydro_3_C_sf"/>
</dbReference>
<dbReference type="EMBL" id="MCGN01000002">
    <property type="protein sequence ID" value="ORZ01292.1"/>
    <property type="molecule type" value="Genomic_DNA"/>
</dbReference>
<name>A0A1X2HPQ8_SYNRA</name>
<dbReference type="Pfam" id="PF01915">
    <property type="entry name" value="Glyco_hydro_3_C"/>
    <property type="match status" value="1"/>
</dbReference>
<organism evidence="15 16">
    <name type="scientific">Syncephalastrum racemosum</name>
    <name type="common">Filamentous fungus</name>
    <dbReference type="NCBI Taxonomy" id="13706"/>
    <lineage>
        <taxon>Eukaryota</taxon>
        <taxon>Fungi</taxon>
        <taxon>Fungi incertae sedis</taxon>
        <taxon>Mucoromycota</taxon>
        <taxon>Mucoromycotina</taxon>
        <taxon>Mucoromycetes</taxon>
        <taxon>Mucorales</taxon>
        <taxon>Syncephalastraceae</taxon>
        <taxon>Syncephalastrum</taxon>
    </lineage>
</organism>
<dbReference type="GO" id="GO:0005576">
    <property type="term" value="C:extracellular region"/>
    <property type="evidence" value="ECO:0007669"/>
    <property type="project" value="UniProtKB-SubCell"/>
</dbReference>
<reference evidence="15 16" key="1">
    <citation type="submission" date="2016-07" db="EMBL/GenBank/DDBJ databases">
        <title>Pervasive Adenine N6-methylation of Active Genes in Fungi.</title>
        <authorList>
            <consortium name="DOE Joint Genome Institute"/>
            <person name="Mondo S.J."/>
            <person name="Dannebaum R.O."/>
            <person name="Kuo R.C."/>
            <person name="Labutti K."/>
            <person name="Haridas S."/>
            <person name="Kuo A."/>
            <person name="Salamov A."/>
            <person name="Ahrendt S.R."/>
            <person name="Lipzen A."/>
            <person name="Sullivan W."/>
            <person name="Andreopoulos W.B."/>
            <person name="Clum A."/>
            <person name="Lindquist E."/>
            <person name="Daum C."/>
            <person name="Ramamoorthy G.K."/>
            <person name="Gryganskyi A."/>
            <person name="Culley D."/>
            <person name="Magnuson J.K."/>
            <person name="James T.Y."/>
            <person name="O'Malley M.A."/>
            <person name="Stajich J.E."/>
            <person name="Spatafora J.W."/>
            <person name="Visel A."/>
            <person name="Grigoriev I.V."/>
        </authorList>
    </citation>
    <scope>NUCLEOTIDE SEQUENCE [LARGE SCALE GENOMIC DNA]</scope>
    <source>
        <strain evidence="15 16">NRRL 2496</strain>
    </source>
</reference>
<evidence type="ECO:0000256" key="6">
    <source>
        <dbReference type="ARBA" id="ARBA00022729"/>
    </source>
</evidence>
<keyword evidence="7 12" id="KW-0378">Hydrolase</keyword>
<dbReference type="OMA" id="VNDTYAC"/>
<dbReference type="PROSITE" id="PS00775">
    <property type="entry name" value="GLYCOSYL_HYDROL_F3"/>
    <property type="match status" value="1"/>
</dbReference>
<comment type="similarity">
    <text evidence="4 12">Belongs to the glycosyl hydrolase 3 family.</text>
</comment>
<dbReference type="Gene3D" id="3.40.50.1700">
    <property type="entry name" value="Glycoside hydrolase family 3 C-terminal domain"/>
    <property type="match status" value="1"/>
</dbReference>
<dbReference type="FunCoup" id="A0A1X2HPQ8">
    <property type="interactions" value="48"/>
</dbReference>
<comment type="pathway">
    <text evidence="3 12">Glycan metabolism; cellulose degradation.</text>
</comment>
<dbReference type="InParanoid" id="A0A1X2HPQ8"/>
<dbReference type="InterPro" id="IPR036962">
    <property type="entry name" value="Glyco_hydro_3_N_sf"/>
</dbReference>
<feature type="signal peptide" evidence="13">
    <location>
        <begin position="1"/>
        <end position="22"/>
    </location>
</feature>
<evidence type="ECO:0000256" key="10">
    <source>
        <dbReference type="ARBA" id="ARBA00023326"/>
    </source>
</evidence>
<comment type="caution">
    <text evidence="15">The sequence shown here is derived from an EMBL/GenBank/DDBJ whole genome shotgun (WGS) entry which is preliminary data.</text>
</comment>
<dbReference type="Pfam" id="PF00933">
    <property type="entry name" value="Glyco_hydro_3"/>
    <property type="match status" value="1"/>
</dbReference>
<dbReference type="Pfam" id="PF14310">
    <property type="entry name" value="Fn3-like"/>
    <property type="match status" value="1"/>
</dbReference>
<dbReference type="OrthoDB" id="416222at2759"/>